<dbReference type="PANTHER" id="PTHR33064:SF37">
    <property type="entry name" value="RIBONUCLEASE H"/>
    <property type="match status" value="1"/>
</dbReference>
<protein>
    <submittedName>
        <fullName evidence="3">Reverse transcriptase</fullName>
    </submittedName>
</protein>
<dbReference type="SUPFAM" id="SSF56672">
    <property type="entry name" value="DNA/RNA polymerases"/>
    <property type="match status" value="1"/>
</dbReference>
<dbReference type="InterPro" id="IPR041577">
    <property type="entry name" value="RT_RNaseH_2"/>
</dbReference>
<dbReference type="SMART" id="SM00298">
    <property type="entry name" value="CHROMO"/>
    <property type="match status" value="1"/>
</dbReference>
<dbReference type="OrthoDB" id="1938096at2759"/>
<evidence type="ECO:0000259" key="1">
    <source>
        <dbReference type="PROSITE" id="PS50013"/>
    </source>
</evidence>
<dbReference type="SUPFAM" id="SSF54160">
    <property type="entry name" value="Chromo domain-like"/>
    <property type="match status" value="1"/>
</dbReference>
<dbReference type="Gene3D" id="2.40.50.40">
    <property type="match status" value="1"/>
</dbReference>
<comment type="caution">
    <text evidence="3">The sequence shown here is derived from an EMBL/GenBank/DDBJ whole genome shotgun (WGS) entry which is preliminary data.</text>
</comment>
<dbReference type="InterPro" id="IPR036397">
    <property type="entry name" value="RNaseH_sf"/>
</dbReference>
<keyword evidence="3" id="KW-0548">Nucleotidyltransferase</keyword>
<keyword evidence="3" id="KW-0808">Transferase</keyword>
<evidence type="ECO:0000259" key="2">
    <source>
        <dbReference type="PROSITE" id="PS50878"/>
    </source>
</evidence>
<keyword evidence="4" id="KW-1185">Reference proteome</keyword>
<name>A0A225VUR8_9STRA</name>
<dbReference type="GO" id="GO:0003676">
    <property type="term" value="F:nucleic acid binding"/>
    <property type="evidence" value="ECO:0007669"/>
    <property type="project" value="InterPro"/>
</dbReference>
<dbReference type="EMBL" id="NBNE01002881">
    <property type="protein sequence ID" value="OWZ09186.1"/>
    <property type="molecule type" value="Genomic_DNA"/>
</dbReference>
<evidence type="ECO:0000313" key="3">
    <source>
        <dbReference type="EMBL" id="OWZ09186.1"/>
    </source>
</evidence>
<dbReference type="PROSITE" id="PS50013">
    <property type="entry name" value="CHROMO_2"/>
    <property type="match status" value="1"/>
</dbReference>
<dbReference type="GO" id="GO:0004523">
    <property type="term" value="F:RNA-DNA hybrid ribonuclease activity"/>
    <property type="evidence" value="ECO:0007669"/>
    <property type="project" value="InterPro"/>
</dbReference>
<dbReference type="PROSITE" id="PS50878">
    <property type="entry name" value="RT_POL"/>
    <property type="match status" value="1"/>
</dbReference>
<dbReference type="InterPro" id="IPR051320">
    <property type="entry name" value="Viral_Replic_Matur_Polypro"/>
</dbReference>
<dbReference type="InterPro" id="IPR000477">
    <property type="entry name" value="RT_dom"/>
</dbReference>
<dbReference type="InterPro" id="IPR000953">
    <property type="entry name" value="Chromo/chromo_shadow_dom"/>
</dbReference>
<feature type="domain" description="Chromo" evidence="1">
    <location>
        <begin position="792"/>
        <end position="854"/>
    </location>
</feature>
<dbReference type="InterPro" id="IPR043128">
    <property type="entry name" value="Rev_trsase/Diguanyl_cyclase"/>
</dbReference>
<keyword evidence="3" id="KW-0695">RNA-directed DNA polymerase</keyword>
<dbReference type="SUPFAM" id="SSF53098">
    <property type="entry name" value="Ribonuclease H-like"/>
    <property type="match status" value="2"/>
</dbReference>
<dbReference type="CDD" id="cd00024">
    <property type="entry name" value="CD_CSD"/>
    <property type="match status" value="1"/>
</dbReference>
<dbReference type="InterPro" id="IPR016197">
    <property type="entry name" value="Chromo-like_dom_sf"/>
</dbReference>
<dbReference type="InterPro" id="IPR012337">
    <property type="entry name" value="RNaseH-like_sf"/>
</dbReference>
<dbReference type="Pfam" id="PF17919">
    <property type="entry name" value="RT_RNaseH_2"/>
    <property type="match status" value="1"/>
</dbReference>
<proteinExistence type="predicted"/>
<dbReference type="Gene3D" id="3.30.420.10">
    <property type="entry name" value="Ribonuclease H-like superfamily/Ribonuclease H"/>
    <property type="match status" value="3"/>
</dbReference>
<dbReference type="Pfam" id="PF00078">
    <property type="entry name" value="RVT_1"/>
    <property type="match status" value="1"/>
</dbReference>
<dbReference type="CDD" id="cd09279">
    <property type="entry name" value="RNase_HI_like"/>
    <property type="match status" value="1"/>
</dbReference>
<dbReference type="AlphaFoldDB" id="A0A225VUR8"/>
<organism evidence="3 4">
    <name type="scientific">Phytophthora megakarya</name>
    <dbReference type="NCBI Taxonomy" id="4795"/>
    <lineage>
        <taxon>Eukaryota</taxon>
        <taxon>Sar</taxon>
        <taxon>Stramenopiles</taxon>
        <taxon>Oomycota</taxon>
        <taxon>Peronosporomycetes</taxon>
        <taxon>Peronosporales</taxon>
        <taxon>Peronosporaceae</taxon>
        <taxon>Phytophthora</taxon>
    </lineage>
</organism>
<dbReference type="Proteomes" id="UP000198211">
    <property type="component" value="Unassembled WGS sequence"/>
</dbReference>
<evidence type="ECO:0000313" key="4">
    <source>
        <dbReference type="Proteomes" id="UP000198211"/>
    </source>
</evidence>
<sequence>MPFGLKNAPQIYQRLVDNALYGILKISRSGDAGATTDVFQTGIADDPDRELVLGRRSYIDDIMIAAESWDQMCRRVEDLLEACDKWNLSISVAKSFCGMDKVGYLGHRVSIGGLEASPKDLKSLTDLPFPGSLRSMQSFLGSLNYYSRFIEDYAIYASVLYELHEVEFAELEKRSDLREILDRNDPIPRDHDPTELKLTGLVDERWIRAHRAFVAPKTKIATTPVLRHFDETGTPVVIVYASDWAISASLTQEHDGTYHPVAFASRTLKTNELNYNTEIRNYGWSVLTDPLEKRGGGAFSAIVWSLPGWEVVKARSGYLESLTVNEAEYNGLILGLDMLEGLDRRRLVICGDSNLVIRQVRGEIDCKAPGLTLLKRRVLDRLRKWNNHELVHVKRDWNGSADSLASAALQRQRGIEVQDTPGYQDLVTLNRLDEILIPKTENPVVRVAAVTTQAGRARSPAGVMDECRIREIRVDRIKQAQEEEVWIAGMKKYLNGSIADLTQAEARSYGKIAADYESPKHYSRTSCTIITPRWREDIKEWGEPTSGSEITSTGGDYTGASRDTWDVGECVDCEPGKGKPVIRGESPGNLQATYPFQIIAMDHIPSLPRSHKGNTELLIWVDLFTGYVIAKASSSRSAQTVAESYEDYFGDLALANGTAERMVQTATRVLKMYVRDLDQKDWDEYAERLTFAINTAHDRIRGDTPHYLVHGWDPISTLEATLPINEFSVKLEIAGTGYQIFPVVHVSKLKLVKDFPDRPHVEPTVKEADRLDFDEILLPEDSWVPDLGADEYEVERISDVRSGKKSRFGRIYREFLVHWTGYDEPSWVDEADLNCGAILNAFLREWANRNRFNVMQSHEEM</sequence>
<dbReference type="Gene3D" id="3.30.70.270">
    <property type="match status" value="2"/>
</dbReference>
<dbReference type="InterPro" id="IPR043502">
    <property type="entry name" value="DNA/RNA_pol_sf"/>
</dbReference>
<dbReference type="PANTHER" id="PTHR33064">
    <property type="entry name" value="POL PROTEIN"/>
    <property type="match status" value="1"/>
</dbReference>
<dbReference type="GO" id="GO:0003964">
    <property type="term" value="F:RNA-directed DNA polymerase activity"/>
    <property type="evidence" value="ECO:0007669"/>
    <property type="project" value="UniProtKB-KW"/>
</dbReference>
<reference evidence="4" key="1">
    <citation type="submission" date="2017-03" db="EMBL/GenBank/DDBJ databases">
        <title>Phytopthora megakarya and P. palmivora, two closely related causual agents of cacao black pod achieved similar genome size and gene model numbers by different mechanisms.</title>
        <authorList>
            <person name="Ali S."/>
            <person name="Shao J."/>
            <person name="Larry D.J."/>
            <person name="Kronmiller B."/>
            <person name="Shen D."/>
            <person name="Strem M.D."/>
            <person name="Melnick R.L."/>
            <person name="Guiltinan M.J."/>
            <person name="Tyler B.M."/>
            <person name="Meinhardt L.W."/>
            <person name="Bailey B.A."/>
        </authorList>
    </citation>
    <scope>NUCLEOTIDE SEQUENCE [LARGE SCALE GENOMIC DNA]</scope>
    <source>
        <strain evidence="4">zdho120</strain>
    </source>
</reference>
<feature type="domain" description="Reverse transcriptase" evidence="2">
    <location>
        <begin position="1"/>
        <end position="109"/>
    </location>
</feature>
<dbReference type="InterPro" id="IPR002156">
    <property type="entry name" value="RNaseH_domain"/>
</dbReference>
<gene>
    <name evidence="3" type="ORF">PHMEG_00018150</name>
</gene>
<accession>A0A225VUR8</accession>
<dbReference type="Pfam" id="PF13456">
    <property type="entry name" value="RVT_3"/>
    <property type="match status" value="1"/>
</dbReference>